<reference evidence="1 2" key="1">
    <citation type="submission" date="2018-11" db="EMBL/GenBank/DDBJ databases">
        <authorList>
            <consortium name="Pathogen Informatics"/>
        </authorList>
    </citation>
    <scope>NUCLEOTIDE SEQUENCE [LARGE SCALE GENOMIC DNA]</scope>
    <source>
        <strain evidence="1 2">Zambia</strain>
    </source>
</reference>
<sequence>MKRMNKNWKELERIIQDRIGWRMLVSTICSFMTSYRRK</sequence>
<evidence type="ECO:0000313" key="2">
    <source>
        <dbReference type="Proteomes" id="UP000277204"/>
    </source>
</evidence>
<dbReference type="EMBL" id="UZAI01017256">
    <property type="protein sequence ID" value="VDP22511.1"/>
    <property type="molecule type" value="Genomic_DNA"/>
</dbReference>
<organism evidence="1 2">
    <name type="scientific">Schistosoma margrebowiei</name>
    <dbReference type="NCBI Taxonomy" id="48269"/>
    <lineage>
        <taxon>Eukaryota</taxon>
        <taxon>Metazoa</taxon>
        <taxon>Spiralia</taxon>
        <taxon>Lophotrochozoa</taxon>
        <taxon>Platyhelminthes</taxon>
        <taxon>Trematoda</taxon>
        <taxon>Digenea</taxon>
        <taxon>Strigeidida</taxon>
        <taxon>Schistosomatoidea</taxon>
        <taxon>Schistosomatidae</taxon>
        <taxon>Schistosoma</taxon>
    </lineage>
</organism>
<dbReference type="AlphaFoldDB" id="A0A183MLL2"/>
<proteinExistence type="predicted"/>
<accession>A0A183MLL2</accession>
<name>A0A183MLL2_9TREM</name>
<gene>
    <name evidence="1" type="ORF">SMRZ_LOCUS16937</name>
</gene>
<evidence type="ECO:0000313" key="1">
    <source>
        <dbReference type="EMBL" id="VDP22511.1"/>
    </source>
</evidence>
<keyword evidence="2" id="KW-1185">Reference proteome</keyword>
<protein>
    <submittedName>
        <fullName evidence="1">Uncharacterized protein</fullName>
    </submittedName>
</protein>
<dbReference type="Proteomes" id="UP000277204">
    <property type="component" value="Unassembled WGS sequence"/>
</dbReference>